<evidence type="ECO:0000313" key="2">
    <source>
        <dbReference type="Proteomes" id="UP000315082"/>
    </source>
</evidence>
<dbReference type="Proteomes" id="UP000315082">
    <property type="component" value="Chromosome"/>
</dbReference>
<reference evidence="1 2" key="1">
    <citation type="submission" date="2019-02" db="EMBL/GenBank/DDBJ databases">
        <title>Deep-cultivation of Planctomycetes and their phenomic and genomic characterization uncovers novel biology.</title>
        <authorList>
            <person name="Wiegand S."/>
            <person name="Jogler M."/>
            <person name="Boedeker C."/>
            <person name="Pinto D."/>
            <person name="Vollmers J."/>
            <person name="Rivas-Marin E."/>
            <person name="Kohn T."/>
            <person name="Peeters S.H."/>
            <person name="Heuer A."/>
            <person name="Rast P."/>
            <person name="Oberbeckmann S."/>
            <person name="Bunk B."/>
            <person name="Jeske O."/>
            <person name="Meyerdierks A."/>
            <person name="Storesund J.E."/>
            <person name="Kallscheuer N."/>
            <person name="Luecker S."/>
            <person name="Lage O.M."/>
            <person name="Pohl T."/>
            <person name="Merkel B.J."/>
            <person name="Hornburger P."/>
            <person name="Mueller R.-W."/>
            <person name="Bruemmer F."/>
            <person name="Labrenz M."/>
            <person name="Spormann A.M."/>
            <person name="Op den Camp H."/>
            <person name="Overmann J."/>
            <person name="Amann R."/>
            <person name="Jetten M.S.M."/>
            <person name="Mascher T."/>
            <person name="Medema M.H."/>
            <person name="Devos D.P."/>
            <person name="Kaster A.-K."/>
            <person name="Ovreas L."/>
            <person name="Rohde M."/>
            <person name="Galperin M.Y."/>
            <person name="Jogler C."/>
        </authorList>
    </citation>
    <scope>NUCLEOTIDE SEQUENCE [LARGE SCALE GENOMIC DNA]</scope>
    <source>
        <strain evidence="1 2">Poly24</strain>
    </source>
</reference>
<protein>
    <submittedName>
        <fullName evidence="1">Uncharacterized protein</fullName>
    </submittedName>
</protein>
<keyword evidence="2" id="KW-1185">Reference proteome</keyword>
<name>A0A518JM51_9BACT</name>
<accession>A0A518JM51</accession>
<sequence>MAVGRIESNWRRFYRNLGESVRGLLANNYSVTGIIVKVGRVWQPIGNQSGSVLPGFRAARFPAGGLSELFDDAANCCSQIRIYPRLGNLIMSPRHSTCLVAALLAFCLLNTGCASLTLFPSTDNDASKESTLSESPQAAMFRAIQTARQTNSIVLQVEGADKPMRVIPLPADGKTVFVNDLLRQAGLKTKYSGLDIVLFRTATGEMDGVKMAVTFDTKTGRVSTGTDYALRPGDRVTVRKVLNSTIQNVLDGLVPPVAQS</sequence>
<dbReference type="EMBL" id="CP036348">
    <property type="protein sequence ID" value="QDV66625.1"/>
    <property type="molecule type" value="Genomic_DNA"/>
</dbReference>
<dbReference type="AlphaFoldDB" id="A0A518JM51"/>
<dbReference type="KEGG" id="rcf:Poly24_03120"/>
<evidence type="ECO:0000313" key="1">
    <source>
        <dbReference type="EMBL" id="QDV66625.1"/>
    </source>
</evidence>
<gene>
    <name evidence="1" type="ORF">Poly24_03120</name>
</gene>
<organism evidence="1 2">
    <name type="scientific">Rosistilla carotiformis</name>
    <dbReference type="NCBI Taxonomy" id="2528017"/>
    <lineage>
        <taxon>Bacteria</taxon>
        <taxon>Pseudomonadati</taxon>
        <taxon>Planctomycetota</taxon>
        <taxon>Planctomycetia</taxon>
        <taxon>Pirellulales</taxon>
        <taxon>Pirellulaceae</taxon>
        <taxon>Rosistilla</taxon>
    </lineage>
</organism>
<proteinExistence type="predicted"/>